<name>A0A9W9MYF7_9EURO</name>
<dbReference type="EMBL" id="JAPQKP010000001">
    <property type="protein sequence ID" value="KAJ5209894.1"/>
    <property type="molecule type" value="Genomic_DNA"/>
</dbReference>
<proteinExistence type="predicted"/>
<feature type="region of interest" description="Disordered" evidence="1">
    <location>
        <begin position="46"/>
        <end position="69"/>
    </location>
</feature>
<reference evidence="2" key="1">
    <citation type="submission" date="2022-11" db="EMBL/GenBank/DDBJ databases">
        <authorList>
            <person name="Petersen C."/>
        </authorList>
    </citation>
    <scope>NUCLEOTIDE SEQUENCE</scope>
    <source>
        <strain evidence="2">IBT 16849</strain>
    </source>
</reference>
<reference evidence="2" key="2">
    <citation type="journal article" date="2023" name="IMA Fungus">
        <title>Comparative genomic study of the Penicillium genus elucidates a diverse pangenome and 15 lateral gene transfer events.</title>
        <authorList>
            <person name="Petersen C."/>
            <person name="Sorensen T."/>
            <person name="Nielsen M.R."/>
            <person name="Sondergaard T.E."/>
            <person name="Sorensen J.L."/>
            <person name="Fitzpatrick D.A."/>
            <person name="Frisvad J.C."/>
            <person name="Nielsen K.L."/>
        </authorList>
    </citation>
    <scope>NUCLEOTIDE SEQUENCE</scope>
    <source>
        <strain evidence="2">IBT 16849</strain>
    </source>
</reference>
<comment type="caution">
    <text evidence="2">The sequence shown here is derived from an EMBL/GenBank/DDBJ whole genome shotgun (WGS) entry which is preliminary data.</text>
</comment>
<keyword evidence="3" id="KW-1185">Reference proteome</keyword>
<dbReference type="Proteomes" id="UP001150879">
    <property type="component" value="Unassembled WGS sequence"/>
</dbReference>
<accession>A0A9W9MYF7</accession>
<organism evidence="2 3">
    <name type="scientific">Penicillium cf. griseofulvum</name>
    <dbReference type="NCBI Taxonomy" id="2972120"/>
    <lineage>
        <taxon>Eukaryota</taxon>
        <taxon>Fungi</taxon>
        <taxon>Dikarya</taxon>
        <taxon>Ascomycota</taxon>
        <taxon>Pezizomycotina</taxon>
        <taxon>Eurotiomycetes</taxon>
        <taxon>Eurotiomycetidae</taxon>
        <taxon>Eurotiales</taxon>
        <taxon>Aspergillaceae</taxon>
        <taxon>Penicillium</taxon>
    </lineage>
</organism>
<dbReference type="AlphaFoldDB" id="A0A9W9MYF7"/>
<protein>
    <submittedName>
        <fullName evidence="2">Uncharacterized protein</fullName>
    </submittedName>
</protein>
<gene>
    <name evidence="2" type="ORF">N7472_000033</name>
</gene>
<evidence type="ECO:0000256" key="1">
    <source>
        <dbReference type="SAM" id="MobiDB-lite"/>
    </source>
</evidence>
<sequence length="571" mass="64531">MISAIPPPQPVSVNLPVSTSVAILASAGESNGIAKIPCRDIYENQTSSRTPANEDQSRLPAKPPTATISAPAQSGIQFVDLPVEIHEIILDQMFGKRASAGNHTVYGESSAPNWIKALHHPRRKALSNLALTCRVWTGLVQSRIYRHIRIKGSRDELAECARWFNKNRHLIPYVCHIEIWVPVWGGRALWPSIPHSNVEQYATQAAAGRVMQLNHDHHRGEDIFYYHRATNNASLEEIFGLVRRFFPAARVLTLEGGHCKNPPMIRHFRHDNNIYNMRGLVHRHLPVLKHIQTFIIRGAWNLMRRPEDWHNIERALPAMSEWHCAWTQPHMNAYLIMIHILSCPPVTIRHINLGLEGFYYNNDGLLAGLPGSRNSLPPTCTLLGDTAPRLESFTYTGRLCRYFFEALKQMATGMGSRSRLRSMDIVVKACCHTHRVDRSHDWLQMGQGVGGITSMGFIRAFEAMVIKAIECLSVLPALEYMRIRFIDLDSSCPPLNPYFQLMHNECTGLWSDDILEALCINRPSASFVELTDGIYAEYDDQQIVGALMPRVRPLGIQVSMYSLIADNSNPY</sequence>
<evidence type="ECO:0000313" key="2">
    <source>
        <dbReference type="EMBL" id="KAJ5209894.1"/>
    </source>
</evidence>
<evidence type="ECO:0000313" key="3">
    <source>
        <dbReference type="Proteomes" id="UP001150879"/>
    </source>
</evidence>